<dbReference type="Proteomes" id="UP000070328">
    <property type="component" value="Unassembled WGS sequence"/>
</dbReference>
<keyword evidence="2" id="KW-0808">Transferase</keyword>
<dbReference type="InterPro" id="IPR055100">
    <property type="entry name" value="GNAT_LYC1-like"/>
</dbReference>
<dbReference type="InterPro" id="IPR053013">
    <property type="entry name" value="LAT"/>
</dbReference>
<dbReference type="PANTHER" id="PTHR34815:SF2">
    <property type="entry name" value="N-ACETYLTRANSFERASE DOMAIN-CONTAINING PROTEIN"/>
    <property type="match status" value="1"/>
</dbReference>
<evidence type="ECO:0000259" key="1">
    <source>
        <dbReference type="Pfam" id="PF22998"/>
    </source>
</evidence>
<gene>
    <name evidence="2" type="ORF">CSIM01_02107</name>
</gene>
<dbReference type="AlphaFoldDB" id="A0A135RZL2"/>
<dbReference type="Pfam" id="PF22998">
    <property type="entry name" value="GNAT_LYC1-like"/>
    <property type="match status" value="1"/>
</dbReference>
<evidence type="ECO:0000313" key="3">
    <source>
        <dbReference type="Proteomes" id="UP000070328"/>
    </source>
</evidence>
<dbReference type="GO" id="GO:0016740">
    <property type="term" value="F:transferase activity"/>
    <property type="evidence" value="ECO:0007669"/>
    <property type="project" value="UniProtKB-KW"/>
</dbReference>
<reference evidence="2 3" key="1">
    <citation type="submission" date="2014-02" db="EMBL/GenBank/DDBJ databases">
        <title>The genome sequence of Colletotrichum simmondsii CBS122122.</title>
        <authorList>
            <person name="Baroncelli R."/>
            <person name="Thon M.R."/>
        </authorList>
    </citation>
    <scope>NUCLEOTIDE SEQUENCE [LARGE SCALE GENOMIC DNA]</scope>
    <source>
        <strain evidence="2 3">CBS122122</strain>
    </source>
</reference>
<dbReference type="PANTHER" id="PTHR34815">
    <property type="entry name" value="LYSINE ACETYLTRANSFERASE"/>
    <property type="match status" value="1"/>
</dbReference>
<accession>A0A135RZL2</accession>
<feature type="domain" description="LYC1 C-terminal" evidence="1">
    <location>
        <begin position="179"/>
        <end position="407"/>
    </location>
</feature>
<protein>
    <submittedName>
        <fullName evidence="2">Lysine acetyltransferase</fullName>
    </submittedName>
</protein>
<evidence type="ECO:0000313" key="2">
    <source>
        <dbReference type="EMBL" id="KXH29038.1"/>
    </source>
</evidence>
<dbReference type="OrthoDB" id="2020070at2759"/>
<sequence length="407" mass="45749">MASLASAWAKSKVAIASSSSPDLQLDHPTPEECIQIWTVTADEWKDSLTLPLYILESAYLTTVPLAKDGGMTTWVLVDKTLPPNERDVFCSCETFRKRCLVSDSMGNMTESIIHGVASVFCPEKFRGRGYAARHMKELATVLRGWQSENGKVIGSVLYSDIGKEYYAKLRWTPNPVNRHLVLPPARMEIPAASRPIFESDLESLCLRDKAMIQNDIATPSPSRKRVVILPDLDHILWHIRKEDYIIKQIFGKQAVIKGAIAGVPGKQVWAIWVRRYYSHPDYHSIEDADDKNVLYILRLVMEGDETANKPREGNMTIPMKDYAEQAAALKAVMQAAQAEAAGWRLDQVQLWDPSPLVKSLLDQSDLDSVFVERQSHSIASLLWFEDGEGLGPEDAPILINNEHYAWC</sequence>
<organism evidence="2 3">
    <name type="scientific">Colletotrichum simmondsii</name>
    <dbReference type="NCBI Taxonomy" id="703756"/>
    <lineage>
        <taxon>Eukaryota</taxon>
        <taxon>Fungi</taxon>
        <taxon>Dikarya</taxon>
        <taxon>Ascomycota</taxon>
        <taxon>Pezizomycotina</taxon>
        <taxon>Sordariomycetes</taxon>
        <taxon>Hypocreomycetidae</taxon>
        <taxon>Glomerellales</taxon>
        <taxon>Glomerellaceae</taxon>
        <taxon>Colletotrichum</taxon>
        <taxon>Colletotrichum acutatum species complex</taxon>
    </lineage>
</organism>
<proteinExistence type="predicted"/>
<dbReference type="EMBL" id="JFBX01000758">
    <property type="protein sequence ID" value="KXH29038.1"/>
    <property type="molecule type" value="Genomic_DNA"/>
</dbReference>
<name>A0A135RZL2_9PEZI</name>
<keyword evidence="3" id="KW-1185">Reference proteome</keyword>
<comment type="caution">
    <text evidence="2">The sequence shown here is derived from an EMBL/GenBank/DDBJ whole genome shotgun (WGS) entry which is preliminary data.</text>
</comment>